<dbReference type="EMBL" id="CM034396">
    <property type="protein sequence ID" value="KAJ0178552.1"/>
    <property type="molecule type" value="Genomic_DNA"/>
</dbReference>
<comment type="caution">
    <text evidence="1">The sequence shown here is derived from an EMBL/GenBank/DDBJ whole genome shotgun (WGS) entry which is preliminary data.</text>
</comment>
<accession>A0ACC1D564</accession>
<sequence>MDHEESTVELIRVAEEARIARRAPELLRCSGSVTTTDEAGARTAQAIETDVRNALGVIRHVAKVPRGLKGTFMKSLNDSVSIISDAFEVLRGRTESDEIRRLEAANRRLEAEMKELRKELASLRTEIVRSRPAPPNTTSTPNPPPPPPPPASRPIVGGRFEDQDELLRHLTLSLGAMMDAKLAALDDRLLPEKRVRPPLAMDARRAIAQETPAPGRREVNRPPENFPALPTPKRKRGAGEGNNGDASTPKPKRPARTDSSAPEAPPRIEEGWSVVARKPKKKKTPTQPSGAGRTPQPKPKAKPPITSANKGPRMRVPNTTAVILTLLPAAVEKGTSYADIMQKAKANIKLGELGITGVKLKTARTGARMLLLPGKDSGEKADALAARLKDVLPEDEVKVSRPERCFNVRVSGLDDFTTVEEVVAAVARVSDVAAGRINSSAIRLGPDRLGYAILACPVAAAIKLKDRKRVMVGWASADVKILPSRSERCWRCLVAGHVACTCSSPVDRSKDCYRCGQPGHPAATCQNAPHCSICSAAGRAAGHWMCRGVPAARKSAGPPTTVRSTNQKGNLNHCAAAQDLLVQSLAQWGIQLAVIAEPYYVPPRSDWAGDLDGSVAIIVRTAAACPPLAGVVQGRGYVAATIGEIVVVGGYFSPNRRLADFEGWIEEVGTVVTRSRPRPVLVLGDFNAKSVAWGSPSTCARGEALEEWAIEKGLVVLNRGSVHTCVRQQGGSIVDVTFASPELARRVQDWRVAAGVETLSDHRYIRFSVSARNPNPPSQEPPVGDCPRWALKKLDREAFKEALIVATWASGREMNPPDINVEQEAENLRSLVTGVSSYACVMDNIQRTTLGPIPDTQTIVNNGENTFPKFTIPGIEPGASALQ</sequence>
<reference evidence="1 2" key="1">
    <citation type="journal article" date="2021" name="Front. Genet.">
        <title>Chromosome-Level Genome Assembly Reveals Significant Gene Expansion in the Toll and IMD Signaling Pathways of Dendrolimus kikuchii.</title>
        <authorList>
            <person name="Zhou J."/>
            <person name="Wu P."/>
            <person name="Xiong Z."/>
            <person name="Liu N."/>
            <person name="Zhao N."/>
            <person name="Ji M."/>
            <person name="Qiu Y."/>
            <person name="Yang B."/>
        </authorList>
    </citation>
    <scope>NUCLEOTIDE SEQUENCE [LARGE SCALE GENOMIC DNA]</scope>
    <source>
        <strain evidence="1">Ann1</strain>
    </source>
</reference>
<evidence type="ECO:0000313" key="2">
    <source>
        <dbReference type="Proteomes" id="UP000824533"/>
    </source>
</evidence>
<proteinExistence type="predicted"/>
<organism evidence="1 2">
    <name type="scientific">Dendrolimus kikuchii</name>
    <dbReference type="NCBI Taxonomy" id="765133"/>
    <lineage>
        <taxon>Eukaryota</taxon>
        <taxon>Metazoa</taxon>
        <taxon>Ecdysozoa</taxon>
        <taxon>Arthropoda</taxon>
        <taxon>Hexapoda</taxon>
        <taxon>Insecta</taxon>
        <taxon>Pterygota</taxon>
        <taxon>Neoptera</taxon>
        <taxon>Endopterygota</taxon>
        <taxon>Lepidoptera</taxon>
        <taxon>Glossata</taxon>
        <taxon>Ditrysia</taxon>
        <taxon>Bombycoidea</taxon>
        <taxon>Lasiocampidae</taxon>
        <taxon>Dendrolimus</taxon>
    </lineage>
</organism>
<protein>
    <submittedName>
        <fullName evidence="1">Uncharacterized protein</fullName>
    </submittedName>
</protein>
<gene>
    <name evidence="1" type="ORF">K1T71_006375</name>
</gene>
<name>A0ACC1D564_9NEOP</name>
<keyword evidence="2" id="KW-1185">Reference proteome</keyword>
<dbReference type="Proteomes" id="UP000824533">
    <property type="component" value="Linkage Group LG10"/>
</dbReference>
<evidence type="ECO:0000313" key="1">
    <source>
        <dbReference type="EMBL" id="KAJ0178552.1"/>
    </source>
</evidence>